<dbReference type="VEuPathDB" id="CryptoDB:Vbra_11120"/>
<keyword evidence="7" id="KW-1185">Reference proteome</keyword>
<dbReference type="InterPro" id="IPR006693">
    <property type="entry name" value="AB_hydrolase_lipase"/>
</dbReference>
<dbReference type="EMBL" id="CDMY01000117">
    <property type="protein sequence ID" value="CEL92883.1"/>
    <property type="molecule type" value="Genomic_DNA"/>
</dbReference>
<dbReference type="SUPFAM" id="SSF53474">
    <property type="entry name" value="alpha/beta-Hydrolases"/>
    <property type="match status" value="1"/>
</dbReference>
<keyword evidence="2" id="KW-0443">Lipid metabolism</keyword>
<evidence type="ECO:0000313" key="7">
    <source>
        <dbReference type="Proteomes" id="UP000041254"/>
    </source>
</evidence>
<keyword evidence="2" id="KW-0442">Lipid degradation</keyword>
<dbReference type="AlphaFoldDB" id="A0A0G4EAA4"/>
<feature type="active site" description="Charge relay system" evidence="3">
    <location>
        <position position="362"/>
    </location>
</feature>
<dbReference type="OrthoDB" id="8040642at2759"/>
<dbReference type="GO" id="GO:0016042">
    <property type="term" value="P:lipid catabolic process"/>
    <property type="evidence" value="ECO:0007669"/>
    <property type="project" value="UniProtKB-KW"/>
</dbReference>
<dbReference type="Gene3D" id="3.40.50.1820">
    <property type="entry name" value="alpha/beta hydrolase"/>
    <property type="match status" value="1"/>
</dbReference>
<protein>
    <recommendedName>
        <fullName evidence="2">Lipase</fullName>
    </recommendedName>
</protein>
<dbReference type="Pfam" id="PF04083">
    <property type="entry name" value="Abhydro_lipase"/>
    <property type="match status" value="1"/>
</dbReference>
<keyword evidence="4" id="KW-0732">Signal</keyword>
<proteinExistence type="inferred from homology"/>
<feature type="signal peptide" evidence="4">
    <location>
        <begin position="1"/>
        <end position="19"/>
    </location>
</feature>
<dbReference type="OMA" id="WRMYNEI"/>
<feature type="active site" description="Charge relay system" evidence="3">
    <location>
        <position position="393"/>
    </location>
</feature>
<sequence>MTALLGLLVVLLLAFNAESTSLTHFDAREPKYCSTCLGRFIQDHDYPVESDHFVATADDYILRLIRLPNKGRPVIFLNHGLFASAWCWFWNAPQAAPAMLLHRSGFDVWISNSRGTVFSRNHTRLHVESEEFWSFTWQDMAEFDVPATIQYILNETSQDDLIYVGHSQGTTQMLGALTPLDNGGLLHTSEGRAGQWGPSDLLEHRAVRLFVQLSPIAFVRHLSSPLAALLGQVRAAWELRGLGMKAFPADGAEAQLLREGLRLFCQAIGSCPCLQFVRLLLDSSVRHDNASDVDWSFTWFPDAASVQDLEHFEQLYLHGRFSAFDYGWIGNRRHYHQWHAPSFLLDKWPASVPVALFRAGVDELSSKQDVDRLKAALPSGSVVYDRTYDGFGHITWLMGTNDTHHWMKDLLDLCRQYPPRQQQKTVYI</sequence>
<dbReference type="InterPro" id="IPR025483">
    <property type="entry name" value="Lipase_euk"/>
</dbReference>
<dbReference type="PIRSF" id="PIRSF000862">
    <property type="entry name" value="Steryl_ester_lip"/>
    <property type="match status" value="1"/>
</dbReference>
<keyword evidence="2" id="KW-0378">Hydrolase</keyword>
<feature type="chain" id="PRO_5005186902" description="Lipase" evidence="4">
    <location>
        <begin position="20"/>
        <end position="428"/>
    </location>
</feature>
<evidence type="ECO:0000259" key="5">
    <source>
        <dbReference type="Pfam" id="PF04083"/>
    </source>
</evidence>
<feature type="active site" description="Nucleophile" evidence="3">
    <location>
        <position position="167"/>
    </location>
</feature>
<evidence type="ECO:0000256" key="2">
    <source>
        <dbReference type="PIRNR" id="PIRNR000862"/>
    </source>
</evidence>
<evidence type="ECO:0000313" key="6">
    <source>
        <dbReference type="EMBL" id="CEL92883.1"/>
    </source>
</evidence>
<dbReference type="InterPro" id="IPR029058">
    <property type="entry name" value="AB_hydrolase_fold"/>
</dbReference>
<dbReference type="InParanoid" id="A0A0G4EAA4"/>
<accession>A0A0G4EAA4</accession>
<dbReference type="Proteomes" id="UP000041254">
    <property type="component" value="Unassembled WGS sequence"/>
</dbReference>
<dbReference type="PANTHER" id="PTHR11005">
    <property type="entry name" value="LYSOSOMAL ACID LIPASE-RELATED"/>
    <property type="match status" value="1"/>
</dbReference>
<dbReference type="GO" id="GO:0016788">
    <property type="term" value="F:hydrolase activity, acting on ester bonds"/>
    <property type="evidence" value="ECO:0007669"/>
    <property type="project" value="InterPro"/>
</dbReference>
<evidence type="ECO:0000256" key="3">
    <source>
        <dbReference type="PIRSR" id="PIRSR000862-1"/>
    </source>
</evidence>
<name>A0A0G4EAA4_VITBC</name>
<evidence type="ECO:0000256" key="4">
    <source>
        <dbReference type="SAM" id="SignalP"/>
    </source>
</evidence>
<feature type="domain" description="Partial AB-hydrolase lipase" evidence="5">
    <location>
        <begin position="40"/>
        <end position="91"/>
    </location>
</feature>
<reference evidence="6 7" key="1">
    <citation type="submission" date="2014-11" db="EMBL/GenBank/DDBJ databases">
        <authorList>
            <person name="Zhu J."/>
            <person name="Qi W."/>
            <person name="Song R."/>
        </authorList>
    </citation>
    <scope>NUCLEOTIDE SEQUENCE [LARGE SCALE GENOMIC DNA]</scope>
</reference>
<organism evidence="6 7">
    <name type="scientific">Vitrella brassicaformis (strain CCMP3155)</name>
    <dbReference type="NCBI Taxonomy" id="1169540"/>
    <lineage>
        <taxon>Eukaryota</taxon>
        <taxon>Sar</taxon>
        <taxon>Alveolata</taxon>
        <taxon>Colpodellida</taxon>
        <taxon>Vitrellaceae</taxon>
        <taxon>Vitrella</taxon>
    </lineage>
</organism>
<comment type="similarity">
    <text evidence="1 2">Belongs to the AB hydrolase superfamily. Lipase family.</text>
</comment>
<dbReference type="STRING" id="1169540.A0A0G4EAA4"/>
<evidence type="ECO:0000256" key="1">
    <source>
        <dbReference type="ARBA" id="ARBA00010701"/>
    </source>
</evidence>
<gene>
    <name evidence="6" type="ORF">Vbra_11120</name>
</gene>